<protein>
    <submittedName>
        <fullName evidence="5">Pilus assembly protein</fullName>
    </submittedName>
    <submittedName>
        <fullName evidence="2">Type IV conjugative transfer system protein TraL</fullName>
    </submittedName>
</protein>
<accession>A0A1J6QC88</accession>
<dbReference type="InterPro" id="IPR009838">
    <property type="entry name" value="T4SS_TraL"/>
</dbReference>
<dbReference type="Pfam" id="PF07178">
    <property type="entry name" value="TraL"/>
    <property type="match status" value="1"/>
</dbReference>
<feature type="transmembrane region" description="Helical" evidence="1">
    <location>
        <begin position="29"/>
        <end position="60"/>
    </location>
</feature>
<evidence type="ECO:0000313" key="8">
    <source>
        <dbReference type="Proteomes" id="UP000865592"/>
    </source>
</evidence>
<name>A0A1J6QC88_CAMJU</name>
<reference evidence="5 8" key="1">
    <citation type="submission" date="2016-09" db="EMBL/GenBank/DDBJ databases">
        <title>Campylobacter genomics.</title>
        <authorList>
            <person name="Weis A.M."/>
            <person name="Weimer B.C."/>
            <person name="Gilpin B."/>
            <person name="Huang B.C."/>
            <person name="Kong N."/>
        </authorList>
    </citation>
    <scope>NUCLEOTIDE SEQUENCE [LARGE SCALE GENOMIC DNA]</scope>
    <source>
        <strain evidence="5 8">BCW_4735</strain>
    </source>
</reference>
<evidence type="ECO:0000313" key="7">
    <source>
        <dbReference type="Proteomes" id="UP000349590"/>
    </source>
</evidence>
<dbReference type="EMBL" id="ABMIIH010000001">
    <property type="protein sequence ID" value="ELD5185912.1"/>
    <property type="molecule type" value="Genomic_DNA"/>
</dbReference>
<dbReference type="GO" id="GO:0019867">
    <property type="term" value="C:outer membrane"/>
    <property type="evidence" value="ECO:0007669"/>
    <property type="project" value="InterPro"/>
</dbReference>
<dbReference type="EMBL" id="AACCII010000007">
    <property type="protein sequence ID" value="EAJ9719086.1"/>
    <property type="molecule type" value="Genomic_DNA"/>
</dbReference>
<dbReference type="RefSeq" id="WP_002800804.1">
    <property type="nucleotide sequence ID" value="NZ_CP020776.1"/>
</dbReference>
<keyword evidence="1" id="KW-1133">Transmembrane helix</keyword>
<proteinExistence type="predicted"/>
<dbReference type="Proteomes" id="UP000349590">
    <property type="component" value="Unassembled WGS sequence"/>
</dbReference>
<dbReference type="Proteomes" id="UP000335162">
    <property type="component" value="Unassembled WGS sequence"/>
</dbReference>
<evidence type="ECO:0000313" key="3">
    <source>
        <dbReference type="EMBL" id="EAL3735390.1"/>
    </source>
</evidence>
<dbReference type="AlphaFoldDB" id="A0A1J6QC88"/>
<comment type="caution">
    <text evidence="2">The sequence shown here is derived from an EMBL/GenBank/DDBJ whole genome shotgun (WGS) entry which is preliminary data.</text>
</comment>
<keyword evidence="1" id="KW-0812">Transmembrane</keyword>
<dbReference type="EMBL" id="MKBD01000005">
    <property type="protein sequence ID" value="OEY03406.1"/>
    <property type="molecule type" value="Genomic_DNA"/>
</dbReference>
<sequence length="101" mass="11579">MAKTENGYVEINKFIDTKPMFGNWEVDTLAIFCIFIATAIMFAKGIVAYGIIITFGVVAAKYYEKLKKSRVKGFFFHIIYMLGLRQPKTLPPSYMRYFLGA</sequence>
<evidence type="ECO:0000313" key="5">
    <source>
        <dbReference type="EMBL" id="OEY03406.1"/>
    </source>
</evidence>
<reference evidence="3 6" key="2">
    <citation type="submission" date="2018-05" db="EMBL/GenBank/DDBJ databases">
        <authorList>
            <consortium name="NARMS: The National Antimicrobial Resistance Monitoring System"/>
        </authorList>
    </citation>
    <scope>NUCLEOTIDE SEQUENCE [LARGE SCALE GENOMIC DNA]</scope>
    <source>
        <strain evidence="3 6">FSIS1607212</strain>
    </source>
</reference>
<keyword evidence="1" id="KW-0472">Membrane</keyword>
<dbReference type="Proteomes" id="UP000865592">
    <property type="component" value="Unassembled WGS sequence"/>
</dbReference>
<reference evidence="4" key="4">
    <citation type="submission" date="2023-06" db="EMBL/GenBank/DDBJ databases">
        <authorList>
            <consortium name="PulseNet: The National Subtyping Network for Foodborne Disease Surveillance"/>
        </authorList>
    </citation>
    <scope>NUCLEOTIDE SEQUENCE</scope>
    <source>
        <strain evidence="4">PNUSAC035917</strain>
    </source>
</reference>
<dbReference type="EMBL" id="AACNRY010000009">
    <property type="protein sequence ID" value="EAL3735390.1"/>
    <property type="molecule type" value="Genomic_DNA"/>
</dbReference>
<evidence type="ECO:0000313" key="4">
    <source>
        <dbReference type="EMBL" id="ELD5185912.1"/>
    </source>
</evidence>
<gene>
    <name evidence="5" type="ORF">A0K99_02995</name>
    <name evidence="3" type="ORF">BFD99_05315</name>
    <name evidence="2" type="ORF">E8P16_06470</name>
    <name evidence="4" type="ORF">QQI97_000016</name>
</gene>
<evidence type="ECO:0000256" key="1">
    <source>
        <dbReference type="SAM" id="Phobius"/>
    </source>
</evidence>
<dbReference type="Proteomes" id="UP001183411">
    <property type="component" value="Unassembled WGS sequence"/>
</dbReference>
<reference evidence="2 7" key="3">
    <citation type="submission" date="2019-04" db="EMBL/GenBank/DDBJ databases">
        <authorList>
            <consortium name="PulseNet: The National Subtyping Network for Foodborne Disease Surveillance"/>
            <person name="Tarr C.L."/>
            <person name="Trees E."/>
            <person name="Katz L.S."/>
            <person name="Carleton-Romer H.A."/>
            <person name="Stroika S."/>
            <person name="Kucerova Z."/>
            <person name="Roache K.F."/>
            <person name="Sabol A.L."/>
            <person name="Besser J."/>
            <person name="Gerner-Smidt P."/>
        </authorList>
    </citation>
    <scope>NUCLEOTIDE SEQUENCE [LARGE SCALE GENOMIC DNA]</scope>
    <source>
        <strain evidence="2 7">PNUSAC009041</strain>
    </source>
</reference>
<organism evidence="2 7">
    <name type="scientific">Campylobacter jejuni</name>
    <dbReference type="NCBI Taxonomy" id="197"/>
    <lineage>
        <taxon>Bacteria</taxon>
        <taxon>Pseudomonadati</taxon>
        <taxon>Campylobacterota</taxon>
        <taxon>Epsilonproteobacteria</taxon>
        <taxon>Campylobacterales</taxon>
        <taxon>Campylobacteraceae</taxon>
        <taxon>Campylobacter</taxon>
    </lineage>
</organism>
<evidence type="ECO:0000313" key="2">
    <source>
        <dbReference type="EMBL" id="EAJ9719086.1"/>
    </source>
</evidence>
<evidence type="ECO:0000313" key="6">
    <source>
        <dbReference type="Proteomes" id="UP000335162"/>
    </source>
</evidence>